<dbReference type="InterPro" id="IPR050490">
    <property type="entry name" value="Bact_solute-bd_prot1"/>
</dbReference>
<keyword evidence="2 6" id="KW-0732">Signal</keyword>
<dbReference type="RefSeq" id="WP_367245904.1">
    <property type="nucleotide sequence ID" value="NZ_JBAGNM010000003.1"/>
</dbReference>
<keyword evidence="8" id="KW-1185">Reference proteome</keyword>
<dbReference type="PANTHER" id="PTHR43649:SF33">
    <property type="entry name" value="POLYGALACTURONAN_RHAMNOGALACTURONAN-BINDING PROTEIN YTCQ"/>
    <property type="match status" value="1"/>
</dbReference>
<accession>A0ABV3NB10</accession>
<dbReference type="SUPFAM" id="SSF53850">
    <property type="entry name" value="Periplasmic binding protein-like II"/>
    <property type="match status" value="1"/>
</dbReference>
<dbReference type="InterPro" id="IPR006059">
    <property type="entry name" value="SBP"/>
</dbReference>
<protein>
    <submittedName>
        <fullName evidence="7">Sugar ABC transporter substrate-binding protein</fullName>
    </submittedName>
</protein>
<keyword evidence="3" id="KW-0472">Membrane</keyword>
<feature type="signal peptide" evidence="6">
    <location>
        <begin position="1"/>
        <end position="19"/>
    </location>
</feature>
<evidence type="ECO:0000256" key="3">
    <source>
        <dbReference type="ARBA" id="ARBA00023136"/>
    </source>
</evidence>
<reference evidence="7 8" key="1">
    <citation type="submission" date="2024-01" db="EMBL/GenBank/DDBJ databases">
        <title>Genomic analysis and antimicrobial resistance profiles of Trueperella pyogenes isolated from domestic and wild animals.</title>
        <authorList>
            <person name="Magossi G."/>
            <person name="Gzyl K.E."/>
            <person name="Holman D.B."/>
            <person name="Amat S."/>
        </authorList>
    </citation>
    <scope>NUCLEOTIDE SEQUENCE [LARGE SCALE GENOMIC DNA]</scope>
    <source>
        <strain evidence="7 8">1494</strain>
    </source>
</reference>
<evidence type="ECO:0000313" key="7">
    <source>
        <dbReference type="EMBL" id="MEW6954309.1"/>
    </source>
</evidence>
<keyword evidence="4" id="KW-0564">Palmitate</keyword>
<dbReference type="PANTHER" id="PTHR43649">
    <property type="entry name" value="ARABINOSE-BINDING PROTEIN-RELATED"/>
    <property type="match status" value="1"/>
</dbReference>
<keyword evidence="5" id="KW-0449">Lipoprotein</keyword>
<feature type="chain" id="PRO_5046829402" evidence="6">
    <location>
        <begin position="20"/>
        <end position="426"/>
    </location>
</feature>
<dbReference type="Pfam" id="PF01547">
    <property type="entry name" value="SBP_bac_1"/>
    <property type="match status" value="1"/>
</dbReference>
<evidence type="ECO:0000256" key="5">
    <source>
        <dbReference type="ARBA" id="ARBA00023288"/>
    </source>
</evidence>
<evidence type="ECO:0000256" key="4">
    <source>
        <dbReference type="ARBA" id="ARBA00023139"/>
    </source>
</evidence>
<sequence>MKVPRLSRAVAIGAAAALALGLSGCGGESNNSASEKNGEITLKFSQWWEPELPEGSLRGLMDQFEKDNPGIKVELISGPYASTKEQMVAGAASHTMADVVGLDGAWVSDFARQGAIADLSSIMSGAGYDEKQLASQIKVDDKTFMIPVVNFAYPMFTNTDLLKKAGVEKAPDTRADFAETAKKVKSSTGANGWVIPLSLEAPNGIQNDVMSWVWATGGSMLTGGKPAVTNNEVKSTLEFIKTLWDDGVVAPGAYTMKEQDKVEEFSNGRVAMMIDSLAHINLIRKNNPNLNFDISAMPATDNYSGKRGMAYASWGIGVSANTKYQDAAWKLVEFLLSPEANAKLCEQAHAFPGNVRAKPNFDSEDPLFQKAFQIWSDGVPANEFTGLPVAEELMRAFSQNLQKALEGSISIDDALKAVQSEWESKF</sequence>
<comment type="caution">
    <text evidence="7">The sequence shown here is derived from an EMBL/GenBank/DDBJ whole genome shotgun (WGS) entry which is preliminary data.</text>
</comment>
<dbReference type="CDD" id="cd13585">
    <property type="entry name" value="PBP2_TMBP_like"/>
    <property type="match status" value="1"/>
</dbReference>
<evidence type="ECO:0000256" key="2">
    <source>
        <dbReference type="ARBA" id="ARBA00022729"/>
    </source>
</evidence>
<dbReference type="PROSITE" id="PS51257">
    <property type="entry name" value="PROKAR_LIPOPROTEIN"/>
    <property type="match status" value="1"/>
</dbReference>
<gene>
    <name evidence="7" type="ORF">V3M73_04655</name>
</gene>
<dbReference type="EMBL" id="JBAGNM010000003">
    <property type="protein sequence ID" value="MEW6954309.1"/>
    <property type="molecule type" value="Genomic_DNA"/>
</dbReference>
<dbReference type="Gene3D" id="3.40.190.10">
    <property type="entry name" value="Periplasmic binding protein-like II"/>
    <property type="match status" value="1"/>
</dbReference>
<dbReference type="Proteomes" id="UP001555100">
    <property type="component" value="Unassembled WGS sequence"/>
</dbReference>
<organism evidence="7 8">
    <name type="scientific">Trueperella pyogenes</name>
    <dbReference type="NCBI Taxonomy" id="1661"/>
    <lineage>
        <taxon>Bacteria</taxon>
        <taxon>Bacillati</taxon>
        <taxon>Actinomycetota</taxon>
        <taxon>Actinomycetes</taxon>
        <taxon>Actinomycetales</taxon>
        <taxon>Actinomycetaceae</taxon>
        <taxon>Trueperella</taxon>
    </lineage>
</organism>
<name>A0ABV3NB10_9ACTO</name>
<evidence type="ECO:0000256" key="1">
    <source>
        <dbReference type="ARBA" id="ARBA00022475"/>
    </source>
</evidence>
<keyword evidence="1" id="KW-1003">Cell membrane</keyword>
<evidence type="ECO:0000256" key="6">
    <source>
        <dbReference type="SAM" id="SignalP"/>
    </source>
</evidence>
<proteinExistence type="predicted"/>
<evidence type="ECO:0000313" key="8">
    <source>
        <dbReference type="Proteomes" id="UP001555100"/>
    </source>
</evidence>